<gene>
    <name evidence="7" type="ORF">H7C19_19035</name>
</gene>
<dbReference type="SUPFAM" id="SSF51395">
    <property type="entry name" value="FMN-linked oxidoreductases"/>
    <property type="match status" value="1"/>
</dbReference>
<dbReference type="PANTHER" id="PTHR43303:SF4">
    <property type="entry name" value="NADPH DEHYDROGENASE C23G7.10C-RELATED"/>
    <property type="match status" value="1"/>
</dbReference>
<dbReference type="Gene3D" id="3.20.20.70">
    <property type="entry name" value="Aldolase class I"/>
    <property type="match status" value="1"/>
</dbReference>
<proteinExistence type="predicted"/>
<keyword evidence="8" id="KW-1185">Reference proteome</keyword>
<evidence type="ECO:0000256" key="2">
    <source>
        <dbReference type="ARBA" id="ARBA00022630"/>
    </source>
</evidence>
<dbReference type="Proteomes" id="UP000547209">
    <property type="component" value="Unassembled WGS sequence"/>
</dbReference>
<evidence type="ECO:0000313" key="7">
    <source>
        <dbReference type="EMBL" id="MBB6672780.1"/>
    </source>
</evidence>
<protein>
    <submittedName>
        <fullName evidence="7">tRNA-dihydrouridine synthase</fullName>
    </submittedName>
</protein>
<evidence type="ECO:0000313" key="8">
    <source>
        <dbReference type="Proteomes" id="UP000547209"/>
    </source>
</evidence>
<evidence type="ECO:0000259" key="6">
    <source>
        <dbReference type="Pfam" id="PF00724"/>
    </source>
</evidence>
<comment type="cofactor">
    <cofactor evidence="1">
        <name>FMN</name>
        <dbReference type="ChEBI" id="CHEBI:58210"/>
    </cofactor>
</comment>
<dbReference type="EMBL" id="JACJVP010000030">
    <property type="protein sequence ID" value="MBB6672780.1"/>
    <property type="molecule type" value="Genomic_DNA"/>
</dbReference>
<keyword evidence="4" id="KW-0521">NADP</keyword>
<organism evidence="7 8">
    <name type="scientific">Cohnella nanjingensis</name>
    <dbReference type="NCBI Taxonomy" id="1387779"/>
    <lineage>
        <taxon>Bacteria</taxon>
        <taxon>Bacillati</taxon>
        <taxon>Bacillota</taxon>
        <taxon>Bacilli</taxon>
        <taxon>Bacillales</taxon>
        <taxon>Paenibacillaceae</taxon>
        <taxon>Cohnella</taxon>
    </lineage>
</organism>
<dbReference type="AlphaFoldDB" id="A0A7X0RUR4"/>
<keyword evidence="5" id="KW-0560">Oxidoreductase</keyword>
<evidence type="ECO:0000256" key="3">
    <source>
        <dbReference type="ARBA" id="ARBA00022643"/>
    </source>
</evidence>
<feature type="domain" description="NADH:flavin oxidoreductase/NADH oxidase N-terminal" evidence="6">
    <location>
        <begin position="9"/>
        <end position="321"/>
    </location>
</feature>
<dbReference type="Pfam" id="PF00724">
    <property type="entry name" value="Oxidored_FMN"/>
    <property type="match status" value="1"/>
</dbReference>
<sequence>MNAKTSLLNQPLKINRLVLRNRLVLAPMQQYQGTPESFATQHHVDHYGRRARHVGLVILESVAVSPDGRLNPNDIGIFTDRHVAPIRKIADAIRQAGAPAFIQLSHGGRKSDPQTTRRLVGPSAIPYDDFFGTPNALTLSEIESIVQEYRLAARRSLHAGFDGIEVHAAHGFLVHQFLSPLTNRREDAYGGSLEGRARLLREIVAAVRAETGDDYPVIVRVSATDYASDGLTAGQLGEMLKGVDIDAVDVSTGGLLPVAPEHTPDGYQLPYAAAIKQHVRVPVIAVGNIHRPDYANRILEDGLADAIAIGRPMLRDPDFAASMLGIEAGAKAVDDRACKAATS</sequence>
<dbReference type="PANTHER" id="PTHR43303">
    <property type="entry name" value="NADPH DEHYDROGENASE C23G7.10C-RELATED"/>
    <property type="match status" value="1"/>
</dbReference>
<dbReference type="InterPro" id="IPR013785">
    <property type="entry name" value="Aldolase_TIM"/>
</dbReference>
<dbReference type="GO" id="GO:0050661">
    <property type="term" value="F:NADP binding"/>
    <property type="evidence" value="ECO:0007669"/>
    <property type="project" value="InterPro"/>
</dbReference>
<dbReference type="GO" id="GO:0010181">
    <property type="term" value="F:FMN binding"/>
    <property type="evidence" value="ECO:0007669"/>
    <property type="project" value="InterPro"/>
</dbReference>
<keyword evidence="3" id="KW-0288">FMN</keyword>
<reference evidence="7 8" key="1">
    <citation type="submission" date="2020-08" db="EMBL/GenBank/DDBJ databases">
        <title>Cohnella phylogeny.</title>
        <authorList>
            <person name="Dunlap C."/>
        </authorList>
    </citation>
    <scope>NUCLEOTIDE SEQUENCE [LARGE SCALE GENOMIC DNA]</scope>
    <source>
        <strain evidence="7 8">DSM 28246</strain>
    </source>
</reference>
<evidence type="ECO:0000256" key="1">
    <source>
        <dbReference type="ARBA" id="ARBA00001917"/>
    </source>
</evidence>
<dbReference type="GO" id="GO:0003959">
    <property type="term" value="F:NADPH dehydrogenase activity"/>
    <property type="evidence" value="ECO:0007669"/>
    <property type="project" value="InterPro"/>
</dbReference>
<evidence type="ECO:0000256" key="5">
    <source>
        <dbReference type="ARBA" id="ARBA00023002"/>
    </source>
</evidence>
<accession>A0A7X0RUR4</accession>
<evidence type="ECO:0000256" key="4">
    <source>
        <dbReference type="ARBA" id="ARBA00022857"/>
    </source>
</evidence>
<keyword evidence="2" id="KW-0285">Flavoprotein</keyword>
<dbReference type="InterPro" id="IPR044152">
    <property type="entry name" value="YqjM-like"/>
</dbReference>
<dbReference type="RefSeq" id="WP_185670630.1">
    <property type="nucleotide sequence ID" value="NZ_JACJVP010000030.1"/>
</dbReference>
<name>A0A7X0RUR4_9BACL</name>
<dbReference type="InterPro" id="IPR001155">
    <property type="entry name" value="OxRdtase_FMN_N"/>
</dbReference>
<comment type="caution">
    <text evidence="7">The sequence shown here is derived from an EMBL/GenBank/DDBJ whole genome shotgun (WGS) entry which is preliminary data.</text>
</comment>